<sequence length="169" mass="18372">MCLADIRRWRGSLLRLIIGPGAGLRTRLSVHAVNGPRRRSGATRVSCLWVTESPQASRVGSSSSLRFGVNFSLVLKVTRRRHARWEPRTGMGWELGRHGGVTGGIGVVMGKDEIQGEGGSPQGTQSTLTEFITCMVAAKDQNKPRQFSGEARVSCCCLSACGQIIKRMF</sequence>
<evidence type="ECO:0000313" key="2">
    <source>
        <dbReference type="Proteomes" id="UP000324222"/>
    </source>
</evidence>
<reference evidence="1 2" key="1">
    <citation type="submission" date="2019-05" db="EMBL/GenBank/DDBJ databases">
        <title>Another draft genome of Portunus trituberculatus and its Hox gene families provides insights of decapod evolution.</title>
        <authorList>
            <person name="Jeong J.-H."/>
            <person name="Song I."/>
            <person name="Kim S."/>
            <person name="Choi T."/>
            <person name="Kim D."/>
            <person name="Ryu S."/>
            <person name="Kim W."/>
        </authorList>
    </citation>
    <scope>NUCLEOTIDE SEQUENCE [LARGE SCALE GENOMIC DNA]</scope>
    <source>
        <tissue evidence="1">Muscle</tissue>
    </source>
</reference>
<protein>
    <submittedName>
        <fullName evidence="1">Uncharacterized protein</fullName>
    </submittedName>
</protein>
<accession>A0A5B7FJC4</accession>
<dbReference type="AlphaFoldDB" id="A0A5B7FJC4"/>
<gene>
    <name evidence="1" type="ORF">E2C01_040305</name>
</gene>
<proteinExistence type="predicted"/>
<dbReference type="Proteomes" id="UP000324222">
    <property type="component" value="Unassembled WGS sequence"/>
</dbReference>
<keyword evidence="2" id="KW-1185">Reference proteome</keyword>
<evidence type="ECO:0000313" key="1">
    <source>
        <dbReference type="EMBL" id="MPC46582.1"/>
    </source>
</evidence>
<name>A0A5B7FJC4_PORTR</name>
<comment type="caution">
    <text evidence="1">The sequence shown here is derived from an EMBL/GenBank/DDBJ whole genome shotgun (WGS) entry which is preliminary data.</text>
</comment>
<dbReference type="EMBL" id="VSRR010007277">
    <property type="protein sequence ID" value="MPC46582.1"/>
    <property type="molecule type" value="Genomic_DNA"/>
</dbReference>
<organism evidence="1 2">
    <name type="scientific">Portunus trituberculatus</name>
    <name type="common">Swimming crab</name>
    <name type="synonym">Neptunus trituberculatus</name>
    <dbReference type="NCBI Taxonomy" id="210409"/>
    <lineage>
        <taxon>Eukaryota</taxon>
        <taxon>Metazoa</taxon>
        <taxon>Ecdysozoa</taxon>
        <taxon>Arthropoda</taxon>
        <taxon>Crustacea</taxon>
        <taxon>Multicrustacea</taxon>
        <taxon>Malacostraca</taxon>
        <taxon>Eumalacostraca</taxon>
        <taxon>Eucarida</taxon>
        <taxon>Decapoda</taxon>
        <taxon>Pleocyemata</taxon>
        <taxon>Brachyura</taxon>
        <taxon>Eubrachyura</taxon>
        <taxon>Portunoidea</taxon>
        <taxon>Portunidae</taxon>
        <taxon>Portuninae</taxon>
        <taxon>Portunus</taxon>
    </lineage>
</organism>